<dbReference type="Pfam" id="PF10387">
    <property type="entry name" value="DUF2442"/>
    <property type="match status" value="1"/>
</dbReference>
<reference evidence="1" key="1">
    <citation type="submission" date="2023-05" db="EMBL/GenBank/DDBJ databases">
        <title>Anaerotaeda fermentans gen. nov., sp. nov., a novel anaerobic planctomycete of the new family within the order Sedimentisphaerales isolated from Taman Peninsula, Russia.</title>
        <authorList>
            <person name="Khomyakova M.A."/>
            <person name="Merkel A.Y."/>
            <person name="Slobodkin A.I."/>
        </authorList>
    </citation>
    <scope>NUCLEOTIDE SEQUENCE</scope>
    <source>
        <strain evidence="1">M17dextr</strain>
    </source>
</reference>
<comment type="caution">
    <text evidence="1">The sequence shown here is derived from an EMBL/GenBank/DDBJ whole genome shotgun (WGS) entry which is preliminary data.</text>
</comment>
<keyword evidence="2" id="KW-1185">Reference proteome</keyword>
<evidence type="ECO:0000313" key="2">
    <source>
        <dbReference type="Proteomes" id="UP001431776"/>
    </source>
</evidence>
<dbReference type="InterPro" id="IPR018841">
    <property type="entry name" value="DUF2442"/>
</dbReference>
<dbReference type="Gene3D" id="3.30.2020.10">
    <property type="entry name" value="NE0471-like N-terminal domain"/>
    <property type="match status" value="1"/>
</dbReference>
<sequence length="86" mass="9652">MMSAPRIQSVRPLANRHLRVKFVNGVEKDYDCNPLLGLDMFQFLKSEALFKAVKVDPGGYGISWNDDADLSEYELWSNGQELTSAG</sequence>
<dbReference type="AlphaFoldDB" id="A0AAW6U192"/>
<dbReference type="RefSeq" id="WP_349244764.1">
    <property type="nucleotide sequence ID" value="NZ_JASCXX010000010.1"/>
</dbReference>
<evidence type="ECO:0000313" key="1">
    <source>
        <dbReference type="EMBL" id="MDI6449356.1"/>
    </source>
</evidence>
<dbReference type="Proteomes" id="UP001431776">
    <property type="component" value="Unassembled WGS sequence"/>
</dbReference>
<gene>
    <name evidence="1" type="ORF">QJ522_09915</name>
</gene>
<organism evidence="1 2">
    <name type="scientific">Anaerobaca lacustris</name>
    <dbReference type="NCBI Taxonomy" id="3044600"/>
    <lineage>
        <taxon>Bacteria</taxon>
        <taxon>Pseudomonadati</taxon>
        <taxon>Planctomycetota</taxon>
        <taxon>Phycisphaerae</taxon>
        <taxon>Sedimentisphaerales</taxon>
        <taxon>Anaerobacaceae</taxon>
        <taxon>Anaerobaca</taxon>
    </lineage>
</organism>
<protein>
    <submittedName>
        <fullName evidence="1">DUF2442 domain-containing protein</fullName>
    </submittedName>
</protein>
<dbReference type="EMBL" id="JASCXX010000010">
    <property type="protein sequence ID" value="MDI6449356.1"/>
    <property type="molecule type" value="Genomic_DNA"/>
</dbReference>
<proteinExistence type="predicted"/>
<accession>A0AAW6U192</accession>
<dbReference type="SUPFAM" id="SSF143880">
    <property type="entry name" value="NE0471 N-terminal domain-like"/>
    <property type="match status" value="1"/>
</dbReference>
<name>A0AAW6U192_9BACT</name>
<dbReference type="InterPro" id="IPR036782">
    <property type="entry name" value="NE0471-like_N"/>
</dbReference>